<name>A0A7J6LY25_PERCH</name>
<evidence type="ECO:0000256" key="2">
    <source>
        <dbReference type="ARBA" id="ARBA00004393"/>
    </source>
</evidence>
<evidence type="ECO:0000256" key="5">
    <source>
        <dbReference type="ARBA" id="ARBA00022703"/>
    </source>
</evidence>
<evidence type="ECO:0000313" key="16">
    <source>
        <dbReference type="Proteomes" id="UP000591131"/>
    </source>
</evidence>
<feature type="chain" id="PRO_5029841137" description="Pheromone-processing carboxypeptidase KEX1" evidence="14">
    <location>
        <begin position="20"/>
        <end position="451"/>
    </location>
</feature>
<evidence type="ECO:0000256" key="11">
    <source>
        <dbReference type="ARBA" id="ARBA00040403"/>
    </source>
</evidence>
<evidence type="ECO:0000256" key="4">
    <source>
        <dbReference type="ARBA" id="ARBA00022692"/>
    </source>
</evidence>
<comment type="caution">
    <text evidence="15">The sequence shown here is derived from an EMBL/GenBank/DDBJ whole genome shotgun (WGS) entry which is preliminary data.</text>
</comment>
<evidence type="ECO:0000256" key="13">
    <source>
        <dbReference type="ARBA" id="ARBA00042717"/>
    </source>
</evidence>
<keyword evidence="16" id="KW-1185">Reference proteome</keyword>
<dbReference type="PANTHER" id="PTHR11802">
    <property type="entry name" value="SERINE PROTEASE FAMILY S10 SERINE CARBOXYPEPTIDASE"/>
    <property type="match status" value="1"/>
</dbReference>
<evidence type="ECO:0000256" key="10">
    <source>
        <dbReference type="ARBA" id="ARBA00038895"/>
    </source>
</evidence>
<proteinExistence type="inferred from homology"/>
<evidence type="ECO:0000256" key="8">
    <source>
        <dbReference type="ARBA" id="ARBA00023034"/>
    </source>
</evidence>
<dbReference type="SUPFAM" id="SSF53474">
    <property type="entry name" value="alpha/beta-Hydrolases"/>
    <property type="match status" value="1"/>
</dbReference>
<evidence type="ECO:0000256" key="12">
    <source>
        <dbReference type="ARBA" id="ARBA00040628"/>
    </source>
</evidence>
<dbReference type="Pfam" id="PF00450">
    <property type="entry name" value="Peptidase_S10"/>
    <property type="match status" value="1"/>
</dbReference>
<keyword evidence="4" id="KW-0812">Transmembrane</keyword>
<comment type="catalytic activity">
    <reaction evidence="1">
        <text>Preferential release of a C-terminal arginine or lysine residue.</text>
        <dbReference type="EC" id="3.4.16.6"/>
    </reaction>
</comment>
<dbReference type="InterPro" id="IPR029058">
    <property type="entry name" value="AB_hydrolase_fold"/>
</dbReference>
<dbReference type="PROSITE" id="PS00560">
    <property type="entry name" value="CARBOXYPEPT_SER_HIS"/>
    <property type="match status" value="1"/>
</dbReference>
<dbReference type="Proteomes" id="UP000591131">
    <property type="component" value="Unassembled WGS sequence"/>
</dbReference>
<dbReference type="InterPro" id="IPR033124">
    <property type="entry name" value="Ser_caboxypep_his_AS"/>
</dbReference>
<dbReference type="GO" id="GO:0004185">
    <property type="term" value="F:serine-type carboxypeptidase activity"/>
    <property type="evidence" value="ECO:0007669"/>
    <property type="project" value="UniProtKB-EC"/>
</dbReference>
<keyword evidence="7" id="KW-1133">Transmembrane helix</keyword>
<dbReference type="GO" id="GO:0005794">
    <property type="term" value="C:Golgi apparatus"/>
    <property type="evidence" value="ECO:0007669"/>
    <property type="project" value="UniProtKB-SubCell"/>
</dbReference>
<dbReference type="PANTHER" id="PTHR11802:SF190">
    <property type="entry name" value="PHEROMONE-PROCESSING CARBOXYPEPTIDASE KEX1"/>
    <property type="match status" value="1"/>
</dbReference>
<evidence type="ECO:0000256" key="1">
    <source>
        <dbReference type="ARBA" id="ARBA00001003"/>
    </source>
</evidence>
<keyword evidence="8" id="KW-0333">Golgi apparatus</keyword>
<protein>
    <recommendedName>
        <fullName evidence="12">Pheromone-processing carboxypeptidase KEX1</fullName>
        <ecNumber evidence="10">3.4.16.6</ecNumber>
    </recommendedName>
    <alternativeName>
        <fullName evidence="13">Carboxypeptidase D</fullName>
    </alternativeName>
    <alternativeName>
        <fullName evidence="11">Pheromone-processing carboxypeptidase kex1</fullName>
    </alternativeName>
</protein>
<evidence type="ECO:0000256" key="14">
    <source>
        <dbReference type="SAM" id="SignalP"/>
    </source>
</evidence>
<comment type="subcellular location">
    <subcellularLocation>
        <location evidence="2">Golgi apparatus</location>
        <location evidence="2">trans-Golgi network membrane</location>
        <topology evidence="2">Single-pass type I membrane protein</topology>
    </subcellularLocation>
</comment>
<dbReference type="PRINTS" id="PR00724">
    <property type="entry name" value="CRBOXYPTASEC"/>
</dbReference>
<keyword evidence="5" id="KW-0053">Apoptosis</keyword>
<dbReference type="EMBL" id="JAAPAO010000294">
    <property type="protein sequence ID" value="KAF4664183.1"/>
    <property type="molecule type" value="Genomic_DNA"/>
</dbReference>
<dbReference type="GO" id="GO:0006508">
    <property type="term" value="P:proteolysis"/>
    <property type="evidence" value="ECO:0007669"/>
    <property type="project" value="InterPro"/>
</dbReference>
<accession>A0A7J6LY25</accession>
<dbReference type="InterPro" id="IPR001563">
    <property type="entry name" value="Peptidase_S10"/>
</dbReference>
<organism evidence="15 16">
    <name type="scientific">Perkinsus chesapeaki</name>
    <name type="common">Clam parasite</name>
    <name type="synonym">Perkinsus andrewsi</name>
    <dbReference type="NCBI Taxonomy" id="330153"/>
    <lineage>
        <taxon>Eukaryota</taxon>
        <taxon>Sar</taxon>
        <taxon>Alveolata</taxon>
        <taxon>Perkinsozoa</taxon>
        <taxon>Perkinsea</taxon>
        <taxon>Perkinsida</taxon>
        <taxon>Perkinsidae</taxon>
        <taxon>Perkinsus</taxon>
    </lineage>
</organism>
<evidence type="ECO:0000256" key="9">
    <source>
        <dbReference type="ARBA" id="ARBA00023136"/>
    </source>
</evidence>
<reference evidence="15 16" key="1">
    <citation type="submission" date="2020-04" db="EMBL/GenBank/DDBJ databases">
        <title>Perkinsus chesapeaki whole genome sequence.</title>
        <authorList>
            <person name="Bogema D.R."/>
        </authorList>
    </citation>
    <scope>NUCLEOTIDE SEQUENCE [LARGE SCALE GENOMIC DNA]</scope>
    <source>
        <strain evidence="15">ATCC PRA-425</strain>
    </source>
</reference>
<feature type="signal peptide" evidence="14">
    <location>
        <begin position="1"/>
        <end position="19"/>
    </location>
</feature>
<dbReference type="Gene3D" id="3.40.50.1820">
    <property type="entry name" value="alpha/beta hydrolase"/>
    <property type="match status" value="1"/>
</dbReference>
<sequence length="451" mass="50088">MRAFLLLLPFLSLFPSASASLADDHRVVSLPGYGQVDGVYAGHVIANNSADGHLWYMLFEQEDANVDTPLLIWLNGGPGASSSLGNLLENGPYRLNPNMSLTRNPSTWANLGHSVYFDQPVGTGFSYASTEGYVANFKQIAEQFSTALDNFFDIHPKLRSADTYITGESFAGVYIPVITSYLLERNKRLAEDKQVHLKGMIIGNPGNLHWTQYRAPIEYYYVQGLIGKDAKGEAEEMWRRVEALMGEGRELEAFRTAEKMQEFMQATAGHPFLYDTRQWGDTFNNIYSTAMKEYFSRQDVAAALHTRGVEWQNGDGTATPNPVAIKLEGHLMTPVLKEVQSILSAKLPTLIYAGVFDGSSCGHLSVVESLHMLNYEPFETASRELWEGSDHPFGFVQSGGDLTFVWVSNSGHMVPTDQPEAALDMIRRFLNGRSLSGKDKMLVADAEKVIM</sequence>
<keyword evidence="9" id="KW-0472">Membrane</keyword>
<evidence type="ECO:0000256" key="3">
    <source>
        <dbReference type="ARBA" id="ARBA00009431"/>
    </source>
</evidence>
<evidence type="ECO:0000256" key="7">
    <source>
        <dbReference type="ARBA" id="ARBA00022989"/>
    </source>
</evidence>
<dbReference type="AlphaFoldDB" id="A0A7J6LY25"/>
<keyword evidence="6 14" id="KW-0732">Signal</keyword>
<comment type="similarity">
    <text evidence="3">Belongs to the peptidase S10 family.</text>
</comment>
<evidence type="ECO:0000256" key="6">
    <source>
        <dbReference type="ARBA" id="ARBA00022729"/>
    </source>
</evidence>
<gene>
    <name evidence="15" type="ORF">FOL47_005252</name>
</gene>
<dbReference type="OrthoDB" id="433625at2759"/>
<evidence type="ECO:0000313" key="15">
    <source>
        <dbReference type="EMBL" id="KAF4664183.1"/>
    </source>
</evidence>
<dbReference type="EC" id="3.4.16.6" evidence="10"/>